<dbReference type="Proteomes" id="UP000094472">
    <property type="component" value="Unassembled WGS sequence"/>
</dbReference>
<feature type="chain" id="PRO_5009138631" evidence="1">
    <location>
        <begin position="22"/>
        <end position="162"/>
    </location>
</feature>
<comment type="caution">
    <text evidence="2">The sequence shown here is derived from an EMBL/GenBank/DDBJ whole genome shotgun (WGS) entry which is preliminary data.</text>
</comment>
<evidence type="ECO:0000313" key="2">
    <source>
        <dbReference type="EMBL" id="ODR97612.1"/>
    </source>
</evidence>
<proteinExistence type="predicted"/>
<dbReference type="EMBL" id="LPWF01000025">
    <property type="protein sequence ID" value="ODR97612.1"/>
    <property type="molecule type" value="Genomic_DNA"/>
</dbReference>
<evidence type="ECO:0000313" key="3">
    <source>
        <dbReference type="Proteomes" id="UP000094472"/>
    </source>
</evidence>
<name>A0A1E3VVS2_9HYPH</name>
<reference evidence="2 3" key="1">
    <citation type="journal article" date="2016" name="Environ. Microbiol.">
        <title>New Methyloceanibacter diversity from North Sea sediments includes methanotroph containing solely the soluble methane monooxygenase.</title>
        <authorList>
            <person name="Vekeman B."/>
            <person name="Kerckhof F.M."/>
            <person name="Cremers G."/>
            <person name="de Vos P."/>
            <person name="Vandamme P."/>
            <person name="Boon N."/>
            <person name="Op den Camp H.J."/>
            <person name="Heylen K."/>
        </authorList>
    </citation>
    <scope>NUCLEOTIDE SEQUENCE [LARGE SCALE GENOMIC DNA]</scope>
    <source>
        <strain evidence="2 3">R-67175</strain>
    </source>
</reference>
<gene>
    <name evidence="2" type="ORF">AUC69_10895</name>
</gene>
<organism evidence="2 3">
    <name type="scientific">Methyloceanibacter superfactus</name>
    <dbReference type="NCBI Taxonomy" id="1774969"/>
    <lineage>
        <taxon>Bacteria</taxon>
        <taxon>Pseudomonadati</taxon>
        <taxon>Pseudomonadota</taxon>
        <taxon>Alphaproteobacteria</taxon>
        <taxon>Hyphomicrobiales</taxon>
        <taxon>Hyphomicrobiaceae</taxon>
        <taxon>Methyloceanibacter</taxon>
    </lineage>
</organism>
<dbReference type="AlphaFoldDB" id="A0A1E3VVS2"/>
<protein>
    <submittedName>
        <fullName evidence="2">Uncharacterized protein</fullName>
    </submittedName>
</protein>
<keyword evidence="1" id="KW-0732">Signal</keyword>
<accession>A0A1E3VVS2</accession>
<sequence>MLAHIVLPALLLGLGCVSAQAESCRVTANEMVNTATAELLQDVIKKDPELAKLDERTLVLEAGKKLITAERSDFKARGWMMLLWYGGKPGGEIVANSAEQLDTEEDRAHLYFVMGLFQLGSPKQETAAAGRTLLAQVKDTGKVTFVPEDMWELLIETCDLPK</sequence>
<evidence type="ECO:0000256" key="1">
    <source>
        <dbReference type="SAM" id="SignalP"/>
    </source>
</evidence>
<feature type="signal peptide" evidence="1">
    <location>
        <begin position="1"/>
        <end position="21"/>
    </location>
</feature>
<keyword evidence="3" id="KW-1185">Reference proteome</keyword>